<evidence type="ECO:0000259" key="5">
    <source>
        <dbReference type="PROSITE" id="PS51718"/>
    </source>
</evidence>
<dbReference type="VEuPathDB" id="AmoebaDB:KM1_033520"/>
<dbReference type="CDD" id="cd08771">
    <property type="entry name" value="DLP_1"/>
    <property type="match status" value="1"/>
</dbReference>
<dbReference type="OrthoDB" id="5061070at2759"/>
<dbReference type="InterPro" id="IPR000375">
    <property type="entry name" value="Dynamin_stalk"/>
</dbReference>
<dbReference type="PANTHER" id="PTHR11566:SF21">
    <property type="entry name" value="DYNAMIN RELATED PROTEIN 1, ISOFORM A"/>
    <property type="match status" value="1"/>
</dbReference>
<dbReference type="RefSeq" id="XP_649650.2">
    <property type="nucleotide sequence ID" value="XM_644558.2"/>
</dbReference>
<dbReference type="Pfam" id="PF02212">
    <property type="entry name" value="GED"/>
    <property type="match status" value="1"/>
</dbReference>
<evidence type="ECO:0000256" key="3">
    <source>
        <dbReference type="SAM" id="MobiDB-lite"/>
    </source>
</evidence>
<dbReference type="InterPro" id="IPR003130">
    <property type="entry name" value="GED"/>
</dbReference>
<dbReference type="SMART" id="SM00053">
    <property type="entry name" value="DYNc"/>
    <property type="match status" value="1"/>
</dbReference>
<dbReference type="PROSITE" id="PS51718">
    <property type="entry name" value="G_DYNAMIN_2"/>
    <property type="match status" value="1"/>
</dbReference>
<dbReference type="VEuPathDB" id="AmoebaDB:EHI5A_007920"/>
<keyword evidence="7" id="KW-1185">Reference proteome</keyword>
<dbReference type="GO" id="GO:0006909">
    <property type="term" value="P:phagocytosis"/>
    <property type="evidence" value="ECO:0000318"/>
    <property type="project" value="GO_Central"/>
</dbReference>
<dbReference type="HOGENOM" id="CLU_008964_5_0_1"/>
<dbReference type="GO" id="GO:0005874">
    <property type="term" value="C:microtubule"/>
    <property type="evidence" value="ECO:0000318"/>
    <property type="project" value="GO_Central"/>
</dbReference>
<dbReference type="PROSITE" id="PS51388">
    <property type="entry name" value="GED"/>
    <property type="match status" value="1"/>
</dbReference>
<proteinExistence type="predicted"/>
<dbReference type="Pfam" id="PF01031">
    <property type="entry name" value="Dynamin_M"/>
    <property type="match status" value="1"/>
</dbReference>
<dbReference type="GeneID" id="3403947"/>
<dbReference type="GO" id="GO:0016020">
    <property type="term" value="C:membrane"/>
    <property type="evidence" value="ECO:0000318"/>
    <property type="project" value="GO_Central"/>
</dbReference>
<keyword evidence="2" id="KW-0342">GTP-binding</keyword>
<dbReference type="Pfam" id="PF00350">
    <property type="entry name" value="Dynamin_N"/>
    <property type="match status" value="1"/>
</dbReference>
<dbReference type="SMART" id="SM00302">
    <property type="entry name" value="GED"/>
    <property type="match status" value="1"/>
</dbReference>
<dbReference type="GO" id="GO:0005525">
    <property type="term" value="F:GTP binding"/>
    <property type="evidence" value="ECO:0007669"/>
    <property type="project" value="InterPro"/>
</dbReference>
<dbReference type="InParanoid" id="C4LX84"/>
<evidence type="ECO:0000256" key="1">
    <source>
        <dbReference type="ARBA" id="ARBA00022741"/>
    </source>
</evidence>
<dbReference type="Gene3D" id="3.40.50.300">
    <property type="entry name" value="P-loop containing nucleotide triphosphate hydrolases"/>
    <property type="match status" value="1"/>
</dbReference>
<dbReference type="SMR" id="C4LX84"/>
<dbReference type="FunFam" id="3.40.50.300:FF:002684">
    <property type="entry name" value="Dynamin-1 family protein, putative"/>
    <property type="match status" value="1"/>
</dbReference>
<dbReference type="InterPro" id="IPR020850">
    <property type="entry name" value="GED_dom"/>
</dbReference>
<gene>
    <name evidence="6" type="ORF">EHI_013180</name>
</gene>
<dbReference type="AlphaFoldDB" id="C4LX84"/>
<dbReference type="VEuPathDB" id="AmoebaDB:EHI8A_012440"/>
<evidence type="ECO:0000313" key="6">
    <source>
        <dbReference type="EMBL" id="EAL44264.2"/>
    </source>
</evidence>
<dbReference type="InterPro" id="IPR030381">
    <property type="entry name" value="G_DYNAMIN_dom"/>
</dbReference>
<dbReference type="InterPro" id="IPR027417">
    <property type="entry name" value="P-loop_NTPase"/>
</dbReference>
<dbReference type="GO" id="GO:0005737">
    <property type="term" value="C:cytoplasm"/>
    <property type="evidence" value="ECO:0000318"/>
    <property type="project" value="GO_Central"/>
</dbReference>
<name>C4LX84_ENTH1</name>
<dbReference type="Proteomes" id="UP000001926">
    <property type="component" value="Partially assembled WGS sequence"/>
</dbReference>
<protein>
    <submittedName>
        <fullName evidence="6">Dynamin-1-like protein, putative</fullName>
    </submittedName>
</protein>
<dbReference type="GO" id="GO:0003924">
    <property type="term" value="F:GTPase activity"/>
    <property type="evidence" value="ECO:0000318"/>
    <property type="project" value="GO_Central"/>
</dbReference>
<feature type="domain" description="GED" evidence="4">
    <location>
        <begin position="590"/>
        <end position="681"/>
    </location>
</feature>
<evidence type="ECO:0000259" key="4">
    <source>
        <dbReference type="PROSITE" id="PS51388"/>
    </source>
</evidence>
<keyword evidence="1" id="KW-0547">Nucleotide-binding</keyword>
<dbReference type="VEuPathDB" id="AmoebaDB:EHI_013180"/>
<evidence type="ECO:0000313" key="7">
    <source>
        <dbReference type="Proteomes" id="UP000001926"/>
    </source>
</evidence>
<dbReference type="GO" id="GO:0016559">
    <property type="term" value="P:peroxisome fission"/>
    <property type="evidence" value="ECO:0000318"/>
    <property type="project" value="GO_Central"/>
</dbReference>
<sequence length="682" mass="76836">MKSLIPVINQLQDVFNTIGVKGIDLPQIVVVGSQSAGKSSVLESIVGRDFLPRGSGMVTKRPLILQLVNLPSTETKEWGEFAHKPGIVYRDFEEIKKEIENETIRLTGTKKTISPVAIRLKIYSPYVVDLTLVDLPGLTKISVGSQEKDISNQLKQMVLKFIERPNAIILAVTSANVDLATSDALSIAREVDPDGDRTIGVLTKMDIMDKGTDAMDVLYGRVYPLKLGYIGVLNRSQHDIDTNVPIKTALTKEKEWFSNHPIYSKIADRLGIPYLTKTLNEILMQHIMKTLPSLRITITEMLNKTKLEYNKFAIEFDQKDVALLEKVIEYCTSIQQTISGEKFDIEKHELIGGAKIFDVFENVYRPIIDQLDLIKEISDKDIKTAMKNTEGVNSALFLSQAAFEILVKQQIDKFTDSSQQCVDKIRKEMSNIFTYVASEVVVRYAKLRDAIIIASDNVLDKNLNKTHEMVKNLIDIEESYINTIHPDFDATEIMLNAGINSATPSNEQKPPVVTQAPPKPIPQQPTTKPPKKQSPSKGGFWFWASKASDENEDEDNETQKQTTPSVPVQPEPKVEPIVISATDTKEQRNIKMMRELTRSYLNIVRKSIEDFVPKAIMHFLINQTCKDLQKALVEELYKSDKINDLMSESPAITTKREMLKKNLEALQKAYNILEGIVTIKVN</sequence>
<organism evidence="6 7">
    <name type="scientific">Entamoeba histolytica (strain ATCC 30459 / HM-1:IMSS / ABRM)</name>
    <dbReference type="NCBI Taxonomy" id="294381"/>
    <lineage>
        <taxon>Eukaryota</taxon>
        <taxon>Amoebozoa</taxon>
        <taxon>Evosea</taxon>
        <taxon>Archamoebae</taxon>
        <taxon>Mastigamoebida</taxon>
        <taxon>Entamoebidae</taxon>
        <taxon>Entamoeba</taxon>
    </lineage>
</organism>
<dbReference type="STRING" id="5759.C4LX84"/>
<dbReference type="PANTHER" id="PTHR11566">
    <property type="entry name" value="DYNAMIN"/>
    <property type="match status" value="1"/>
</dbReference>
<dbReference type="GO" id="GO:0008017">
    <property type="term" value="F:microtubule binding"/>
    <property type="evidence" value="ECO:0000318"/>
    <property type="project" value="GO_Central"/>
</dbReference>
<reference evidence="6" key="1">
    <citation type="journal article" date="2005" name="Nature">
        <title>The genome of the protist parasite Entamoeba histolytica.</title>
        <authorList>
            <person name="Loftus B."/>
            <person name="Anderson I."/>
            <person name="Davies R."/>
            <person name="Alsmark U.C."/>
            <person name="Samuelson J."/>
            <person name="Amedeo P."/>
            <person name="Roncaglia P."/>
            <person name="Berriman M."/>
            <person name="Hirt R.P."/>
            <person name="Mann B.J."/>
            <person name="Nozaki T."/>
            <person name="Suh B."/>
            <person name="Pop M."/>
            <person name="Duchene M."/>
            <person name="Ackers J."/>
            <person name="Tannich E."/>
            <person name="Leippe M."/>
            <person name="Hofer M."/>
            <person name="Bruchhaus I."/>
            <person name="Willhoeft U."/>
            <person name="Bhattacharya A."/>
            <person name="Chillingworth T."/>
            <person name="Churcher C."/>
            <person name="Hance Z."/>
            <person name="Harris B."/>
            <person name="Harris D."/>
            <person name="Jagels K."/>
            <person name="Moule S."/>
            <person name="Mungall K."/>
            <person name="Ormond D."/>
            <person name="Squares R."/>
            <person name="Whitehead S."/>
            <person name="Quail M.A."/>
            <person name="Rabbinowitsch E."/>
            <person name="Norbertczak H."/>
            <person name="Price C."/>
            <person name="Wang Z."/>
            <person name="Guillen N."/>
            <person name="Gilchrist C."/>
            <person name="Stroup S.E."/>
            <person name="Bhattacharya S."/>
            <person name="Lohia A."/>
            <person name="Foster P.G."/>
            <person name="Sicheritz-Ponten T."/>
            <person name="Weber C."/>
            <person name="Singh U."/>
            <person name="Mukherjee C."/>
            <person name="El-Sayed N.M."/>
            <person name="Petri W.A.Jr."/>
            <person name="Clark C.G."/>
            <person name="Embley T.M."/>
            <person name="Barrell B."/>
            <person name="Fraser C.M."/>
            <person name="Hall N."/>
        </authorList>
    </citation>
    <scope>NUCLEOTIDE SEQUENCE [LARGE SCALE GENOMIC DNA]</scope>
    <source>
        <strain evidence="6">HM-1:IMSS</strain>
    </source>
</reference>
<dbReference type="PRINTS" id="PR00195">
    <property type="entry name" value="DYNAMIN"/>
</dbReference>
<evidence type="ECO:0000256" key="2">
    <source>
        <dbReference type="ARBA" id="ARBA00023134"/>
    </source>
</evidence>
<dbReference type="InterPro" id="IPR045063">
    <property type="entry name" value="Dynamin_N"/>
</dbReference>
<dbReference type="OMA" id="KICHNCG"/>
<feature type="region of interest" description="Disordered" evidence="3">
    <location>
        <begin position="500"/>
        <end position="573"/>
    </location>
</feature>
<dbReference type="InterPro" id="IPR022812">
    <property type="entry name" value="Dynamin"/>
</dbReference>
<dbReference type="EMBL" id="DS571168">
    <property type="protein sequence ID" value="EAL44264.2"/>
    <property type="molecule type" value="Genomic_DNA"/>
</dbReference>
<reference evidence="6" key="2">
    <citation type="submission" date="2007-03" db="EMBL/GenBank/DDBJ databases">
        <authorList>
            <person name="Lorenzi H."/>
            <person name="Amedeo P."/>
            <person name="Inman J."/>
            <person name="Schobel S."/>
            <person name="Caler E."/>
        </authorList>
    </citation>
    <scope>GENOME REANNOTATION</scope>
    <source>
        <strain evidence="6">HM-1:IMSS</strain>
    </source>
</reference>
<accession>C4LX84</accession>
<dbReference type="VEuPathDB" id="AmoebaDB:EHI7A_015470"/>
<dbReference type="Gene3D" id="1.20.120.1240">
    <property type="entry name" value="Dynamin, middle domain"/>
    <property type="match status" value="1"/>
</dbReference>
<feature type="domain" description="Dynamin-type G" evidence="5">
    <location>
        <begin position="22"/>
        <end position="292"/>
    </location>
</feature>
<dbReference type="InterPro" id="IPR001401">
    <property type="entry name" value="Dynamin_GTPase"/>
</dbReference>
<dbReference type="FunCoup" id="C4LX84">
    <property type="interactions" value="949"/>
</dbReference>
<dbReference type="KEGG" id="ehi:EHI_013180"/>
<dbReference type="SUPFAM" id="SSF52540">
    <property type="entry name" value="P-loop containing nucleoside triphosphate hydrolases"/>
    <property type="match status" value="1"/>
</dbReference>